<dbReference type="Gene3D" id="1.10.8.270">
    <property type="entry name" value="putative rabgap domain of human tbc1 domain family member 14 like domains"/>
    <property type="match status" value="1"/>
</dbReference>
<feature type="compositionally biased region" description="Low complexity" evidence="1">
    <location>
        <begin position="452"/>
        <end position="467"/>
    </location>
</feature>
<dbReference type="InParanoid" id="C1FYL8"/>
<proteinExistence type="predicted"/>
<feature type="region of interest" description="Disordered" evidence="1">
    <location>
        <begin position="198"/>
        <end position="311"/>
    </location>
</feature>
<dbReference type="STRING" id="502780.C1FYL8"/>
<feature type="domain" description="Rab-GAP TBC" evidence="2">
    <location>
        <begin position="583"/>
        <end position="776"/>
    </location>
</feature>
<dbReference type="PANTHER" id="PTHR47219">
    <property type="entry name" value="RAB GTPASE-ACTIVATING PROTEIN 1-LIKE"/>
    <property type="match status" value="1"/>
</dbReference>
<feature type="compositionally biased region" description="Low complexity" evidence="1">
    <location>
        <begin position="786"/>
        <end position="799"/>
    </location>
</feature>
<dbReference type="SMART" id="SM00164">
    <property type="entry name" value="TBC"/>
    <property type="match status" value="1"/>
</dbReference>
<feature type="compositionally biased region" description="Polar residues" evidence="1">
    <location>
        <begin position="276"/>
        <end position="285"/>
    </location>
</feature>
<gene>
    <name evidence="3" type="ORF">PADG_00894</name>
</gene>
<dbReference type="HOGENOM" id="CLU_003663_1_1_1"/>
<feature type="region of interest" description="Disordered" evidence="1">
    <location>
        <begin position="782"/>
        <end position="812"/>
    </location>
</feature>
<feature type="compositionally biased region" description="Basic and acidic residues" evidence="1">
    <location>
        <begin position="104"/>
        <end position="124"/>
    </location>
</feature>
<evidence type="ECO:0000313" key="3">
    <source>
        <dbReference type="EMBL" id="EEH44605.1"/>
    </source>
</evidence>
<feature type="compositionally biased region" description="Basic and acidic residues" evidence="1">
    <location>
        <begin position="219"/>
        <end position="235"/>
    </location>
</feature>
<dbReference type="Gene3D" id="1.10.472.80">
    <property type="entry name" value="Ypt/Rab-GAP domain of gyp1p, domain 3"/>
    <property type="match status" value="1"/>
</dbReference>
<feature type="compositionally biased region" description="Pro residues" evidence="1">
    <location>
        <begin position="49"/>
        <end position="60"/>
    </location>
</feature>
<dbReference type="GO" id="GO:0031267">
    <property type="term" value="F:small GTPase binding"/>
    <property type="evidence" value="ECO:0007669"/>
    <property type="project" value="TreeGrafter"/>
</dbReference>
<feature type="region of interest" description="Disordered" evidence="1">
    <location>
        <begin position="438"/>
        <end position="511"/>
    </location>
</feature>
<sequence>MALSLEGGAMADLAPTRSPPPIPSMSSITRVEAPEALNDDTAATASVPLSPPPVPSPLSPTTPISTNTPPSRPSSLQIESFNRAPKQTSITSTELPISPMRLIHRVESETRRDSSLATSRRDSRTTVATEELSSPSLKSPPSIPSIIIDEEHTRPSSRLSERKWSPLKKRKSDPPTAVPPLPIAEPIPFRGISLDIPTGSFGDLTSESLESISEGPQKSVDRPGEASESRPKEVIDNEESIMSDGSNNNNNNNNNNNSNININIINDNDNNDNDNTLDSKSTTPKSLNSRRIRSNNSLRPRPSSSAARALSTDEEILSQRVRLMYEKGDEAIDEAEVNELLGLNNEEAILDGPSPEGENTDVCETKRANTPATSVVGHSSRRSSFIPREPHELAGGLEDWENIQVGDVDRYGFIIPRKETGNSPDMRSPMRRVSASLLFASSAPRKKRTLQRAPSAAASSRSFAGRSPPRKSADQSRPSSSQSSYHPGLHRSSSKIRYATNKLPHNRNRKFVDEARDMLTLPGQTVDDDDDGPLALARKKKEWEREDKWRKMAKVVSKSHDGSGMTFEFDVKSSKLTERTWKGIPDRWRATAWYAFLSASAKKRKDSPSDTELIQKFNDLQEEGSPDDVQIDIDVPRTINSHIMFRRRYRGGQRLLFRVLHAMSLYFPDTGYVQGMAALAATLLAYYDEEHAFVMLVRLWQLRGLDRLYRSGFSGLMEALDNFEKGWLDGGEVAQKLTELGIPPTAYGTRWYLTLFNYSIPFPAQLRVWDVFMLLGDSEEPPAPTDLPTSLPPTSSLTPNGNISDAQSSPKQPIARPFGKSLDVLHAASAALIDGMRDIILESDFENAMKVLTSWVPINDVEIFMRVARAEYKVHRKKS</sequence>
<dbReference type="Proteomes" id="UP000001628">
    <property type="component" value="Unassembled WGS sequence"/>
</dbReference>
<dbReference type="KEGG" id="pbn:PADG_00894"/>
<feature type="compositionally biased region" description="Low complexity" evidence="1">
    <location>
        <begin position="61"/>
        <end position="76"/>
    </location>
</feature>
<dbReference type="RefSeq" id="XP_010756535.1">
    <property type="nucleotide sequence ID" value="XM_010758233.1"/>
</dbReference>
<keyword evidence="4" id="KW-1185">Reference proteome</keyword>
<dbReference type="OMA" id="TAWYSFL"/>
<dbReference type="eggNOG" id="KOG1102">
    <property type="taxonomic scope" value="Eukaryota"/>
</dbReference>
<feature type="region of interest" description="Disordered" evidence="1">
    <location>
        <begin position="1"/>
        <end position="186"/>
    </location>
</feature>
<feature type="compositionally biased region" description="Basic and acidic residues" evidence="1">
    <location>
        <begin position="149"/>
        <end position="164"/>
    </location>
</feature>
<dbReference type="VEuPathDB" id="FungiDB:PADG_00894"/>
<dbReference type="OrthoDB" id="294251at2759"/>
<dbReference type="GO" id="GO:0005096">
    <property type="term" value="F:GTPase activator activity"/>
    <property type="evidence" value="ECO:0007669"/>
    <property type="project" value="TreeGrafter"/>
</dbReference>
<dbReference type="SUPFAM" id="SSF47923">
    <property type="entry name" value="Ypt/Rab-GAP domain of gyp1p"/>
    <property type="match status" value="2"/>
</dbReference>
<dbReference type="PANTHER" id="PTHR47219:SF9">
    <property type="entry name" value="GTPASE ACTIVATING PROTEIN AND CENTROSOME-ASSOCIATED, ISOFORM B"/>
    <property type="match status" value="1"/>
</dbReference>
<dbReference type="GeneID" id="22580660"/>
<dbReference type="PROSITE" id="PS50086">
    <property type="entry name" value="TBC_RABGAP"/>
    <property type="match status" value="1"/>
</dbReference>
<evidence type="ECO:0000256" key="1">
    <source>
        <dbReference type="SAM" id="MobiDB-lite"/>
    </source>
</evidence>
<feature type="compositionally biased region" description="Low complexity" evidence="1">
    <location>
        <begin position="246"/>
        <end position="268"/>
    </location>
</feature>
<feature type="compositionally biased region" description="Pro residues" evidence="1">
    <location>
        <begin position="176"/>
        <end position="185"/>
    </location>
</feature>
<name>C1FYL8_PARBD</name>
<dbReference type="AlphaFoldDB" id="C1FYL8"/>
<protein>
    <recommendedName>
        <fullName evidence="2">Rab-GAP TBC domain-containing protein</fullName>
    </recommendedName>
</protein>
<feature type="compositionally biased region" description="Low complexity" evidence="1">
    <location>
        <begin position="132"/>
        <end position="147"/>
    </location>
</feature>
<dbReference type="InterPro" id="IPR000195">
    <property type="entry name" value="Rab-GAP-TBC_dom"/>
</dbReference>
<dbReference type="EMBL" id="KN275957">
    <property type="protein sequence ID" value="EEH44605.1"/>
    <property type="molecule type" value="Genomic_DNA"/>
</dbReference>
<organism evidence="3 4">
    <name type="scientific">Paracoccidioides brasiliensis (strain Pb18)</name>
    <dbReference type="NCBI Taxonomy" id="502780"/>
    <lineage>
        <taxon>Eukaryota</taxon>
        <taxon>Fungi</taxon>
        <taxon>Dikarya</taxon>
        <taxon>Ascomycota</taxon>
        <taxon>Pezizomycotina</taxon>
        <taxon>Eurotiomycetes</taxon>
        <taxon>Eurotiomycetidae</taxon>
        <taxon>Onygenales</taxon>
        <taxon>Ajellomycetaceae</taxon>
        <taxon>Paracoccidioides</taxon>
    </lineage>
</organism>
<dbReference type="Pfam" id="PF00566">
    <property type="entry name" value="RabGAP-TBC"/>
    <property type="match status" value="1"/>
</dbReference>
<reference evidence="3 4" key="1">
    <citation type="journal article" date="2011" name="PLoS Genet.">
        <title>Comparative genomic analysis of human fungal pathogens causing paracoccidioidomycosis.</title>
        <authorList>
            <person name="Desjardins C.A."/>
            <person name="Champion M.D."/>
            <person name="Holder J.W."/>
            <person name="Muszewska A."/>
            <person name="Goldberg J."/>
            <person name="Bailao A.M."/>
            <person name="Brigido M.M."/>
            <person name="Ferreira M.E."/>
            <person name="Garcia A.M."/>
            <person name="Grynberg M."/>
            <person name="Gujja S."/>
            <person name="Heiman D.I."/>
            <person name="Henn M.R."/>
            <person name="Kodira C.D."/>
            <person name="Leon-Narvaez H."/>
            <person name="Longo L.V."/>
            <person name="Ma L.J."/>
            <person name="Malavazi I."/>
            <person name="Matsuo A.L."/>
            <person name="Morais F.V."/>
            <person name="Pereira M."/>
            <person name="Rodriguez-Brito S."/>
            <person name="Sakthikumar S."/>
            <person name="Salem-Izacc S.M."/>
            <person name="Sykes S.M."/>
            <person name="Teixeira M.M."/>
            <person name="Vallejo M.C."/>
            <person name="Walter M.E."/>
            <person name="Yandava C."/>
            <person name="Young S."/>
            <person name="Zeng Q."/>
            <person name="Zucker J."/>
            <person name="Felipe M.S."/>
            <person name="Goldman G.H."/>
            <person name="Haas B.J."/>
            <person name="McEwen J.G."/>
            <person name="Nino-Vega G."/>
            <person name="Puccia R."/>
            <person name="San-Blas G."/>
            <person name="Soares C.M."/>
            <person name="Birren B.W."/>
            <person name="Cuomo C.A."/>
        </authorList>
    </citation>
    <scope>NUCLEOTIDE SEQUENCE [LARGE SCALE GENOMIC DNA]</scope>
    <source>
        <strain evidence="3 4">Pb18</strain>
    </source>
</reference>
<feature type="compositionally biased region" description="Polar residues" evidence="1">
    <location>
        <begin position="203"/>
        <end position="216"/>
    </location>
</feature>
<evidence type="ECO:0000313" key="4">
    <source>
        <dbReference type="Proteomes" id="UP000001628"/>
    </source>
</evidence>
<accession>C1FYL8</accession>
<feature type="compositionally biased region" description="Low complexity" evidence="1">
    <location>
        <begin position="294"/>
        <end position="310"/>
    </location>
</feature>
<dbReference type="InterPro" id="IPR050302">
    <property type="entry name" value="Rab_GAP_TBC_domain"/>
</dbReference>
<feature type="compositionally biased region" description="Low complexity" evidence="1">
    <location>
        <begin position="475"/>
        <end position="484"/>
    </location>
</feature>
<feature type="compositionally biased region" description="Polar residues" evidence="1">
    <location>
        <begin position="77"/>
        <end position="95"/>
    </location>
</feature>
<dbReference type="InterPro" id="IPR035969">
    <property type="entry name" value="Rab-GAP_TBC_sf"/>
</dbReference>
<evidence type="ECO:0000259" key="2">
    <source>
        <dbReference type="PROSITE" id="PS50086"/>
    </source>
</evidence>
<feature type="compositionally biased region" description="Polar residues" evidence="1">
    <location>
        <begin position="800"/>
        <end position="811"/>
    </location>
</feature>
<dbReference type="FunFam" id="1.10.8.270:FF:000023">
    <property type="entry name" value="TBC domain-containing protein C1778.09"/>
    <property type="match status" value="1"/>
</dbReference>